<feature type="signal peptide" evidence="3">
    <location>
        <begin position="1"/>
        <end position="22"/>
    </location>
</feature>
<dbReference type="SUPFAM" id="SSF49384">
    <property type="entry name" value="Carbohydrate-binding domain"/>
    <property type="match status" value="1"/>
</dbReference>
<evidence type="ECO:0000259" key="4">
    <source>
        <dbReference type="Pfam" id="PF00963"/>
    </source>
</evidence>
<evidence type="ECO:0000256" key="3">
    <source>
        <dbReference type="SAM" id="SignalP"/>
    </source>
</evidence>
<feature type="transmembrane region" description="Helical" evidence="2">
    <location>
        <begin position="380"/>
        <end position="399"/>
    </location>
</feature>
<dbReference type="AlphaFoldDB" id="A0A1G2FZH6"/>
<keyword evidence="3" id="KW-0732">Signal</keyword>
<gene>
    <name evidence="5" type="ORF">A2756_04090</name>
</gene>
<dbReference type="CDD" id="cd08547">
    <property type="entry name" value="Type_II_cohesin"/>
    <property type="match status" value="1"/>
</dbReference>
<dbReference type="GO" id="GO:0030246">
    <property type="term" value="F:carbohydrate binding"/>
    <property type="evidence" value="ECO:0007669"/>
    <property type="project" value="InterPro"/>
</dbReference>
<dbReference type="Gene3D" id="2.60.40.680">
    <property type="match status" value="1"/>
</dbReference>
<feature type="region of interest" description="Disordered" evidence="1">
    <location>
        <begin position="460"/>
        <end position="509"/>
    </location>
</feature>
<comment type="caution">
    <text evidence="5">The sequence shown here is derived from an EMBL/GenBank/DDBJ whole genome shotgun (WGS) entry which is preliminary data.</text>
</comment>
<dbReference type="Pfam" id="PF00963">
    <property type="entry name" value="Cohesin"/>
    <property type="match status" value="1"/>
</dbReference>
<evidence type="ECO:0000313" key="5">
    <source>
        <dbReference type="EMBL" id="OGZ43469.1"/>
    </source>
</evidence>
<dbReference type="Gene3D" id="2.60.40.10">
    <property type="entry name" value="Immunoglobulins"/>
    <property type="match status" value="1"/>
</dbReference>
<dbReference type="Proteomes" id="UP000177785">
    <property type="component" value="Unassembled WGS sequence"/>
</dbReference>
<keyword evidence="2" id="KW-0812">Transmembrane</keyword>
<keyword evidence="2" id="KW-1133">Transmembrane helix</keyword>
<dbReference type="InterPro" id="IPR008965">
    <property type="entry name" value="CBM2/CBM3_carb-bd_dom_sf"/>
</dbReference>
<sequence>MRQVPAHFLALVCILTSFLSFAHPASARGASLYLSPGSGSFYVGSTFDVSILLNTQDTAVNTIEVDLKFPKDKIQIANPSVGKSIIQIWATTPTFSNREGRVYFVGGMPSPGIKTTDGVVLTITFRVVAPGAGDISFQGTTRVLSNDGSGTNILEQATLGRYTFSPIPPQGPQISSPTHPDQAKYYKNPSPTFIWSEDEGMEGFSYALDQDPNGTPDTSIDSTQTSVSYDDYKDGIWYFHVRARKNSVWGGTSTFTVHIDTKPPAVFDIKVSPSERTTNTRPVARFFTTDSLSGFSHFEMKIVPLALDSGTEESLFFEVSSPHQFIAFKPGRYTVIVRAFDNAGNWRDEEVVLNIIGYFFQFISADGVDLIFTFVPWGRFLNILLLLALLILILLIIFWRRHHRHIHASIKEDLKRLVGIRPTLPAPPQSFMTPAPIPHTVERGRPQMQASERAKHIPPIINTDPYAKKNVPDGRPPIAPVKEPATKAPSFQDLRDALRDKQSEHPDNI</sequence>
<dbReference type="EMBL" id="MHNL01000034">
    <property type="protein sequence ID" value="OGZ43469.1"/>
    <property type="molecule type" value="Genomic_DNA"/>
</dbReference>
<proteinExistence type="predicted"/>
<evidence type="ECO:0000256" key="2">
    <source>
        <dbReference type="SAM" id="Phobius"/>
    </source>
</evidence>
<evidence type="ECO:0000313" key="6">
    <source>
        <dbReference type="Proteomes" id="UP000177785"/>
    </source>
</evidence>
<dbReference type="GO" id="GO:0000272">
    <property type="term" value="P:polysaccharide catabolic process"/>
    <property type="evidence" value="ECO:0007669"/>
    <property type="project" value="InterPro"/>
</dbReference>
<evidence type="ECO:0000256" key="1">
    <source>
        <dbReference type="SAM" id="MobiDB-lite"/>
    </source>
</evidence>
<name>A0A1G2FZH6_9BACT</name>
<keyword evidence="2" id="KW-0472">Membrane</keyword>
<reference evidence="5 6" key="1">
    <citation type="journal article" date="2016" name="Nat. Commun.">
        <title>Thousands of microbial genomes shed light on interconnected biogeochemical processes in an aquifer system.</title>
        <authorList>
            <person name="Anantharaman K."/>
            <person name="Brown C.T."/>
            <person name="Hug L.A."/>
            <person name="Sharon I."/>
            <person name="Castelle C.J."/>
            <person name="Probst A.J."/>
            <person name="Thomas B.C."/>
            <person name="Singh A."/>
            <person name="Wilkins M.J."/>
            <person name="Karaoz U."/>
            <person name="Brodie E.L."/>
            <person name="Williams K.H."/>
            <person name="Hubbard S.S."/>
            <person name="Banfield J.F."/>
        </authorList>
    </citation>
    <scope>NUCLEOTIDE SEQUENCE [LARGE SCALE GENOMIC DNA]</scope>
</reference>
<feature type="compositionally biased region" description="Basic and acidic residues" evidence="1">
    <location>
        <begin position="493"/>
        <end position="509"/>
    </location>
</feature>
<feature type="domain" description="Cohesin" evidence="4">
    <location>
        <begin position="42"/>
        <end position="156"/>
    </location>
</feature>
<dbReference type="InterPro" id="IPR002102">
    <property type="entry name" value="Cohesin_dom"/>
</dbReference>
<dbReference type="STRING" id="1802115.A2756_04090"/>
<feature type="chain" id="PRO_5009582906" description="Cohesin domain-containing protein" evidence="3">
    <location>
        <begin position="23"/>
        <end position="509"/>
    </location>
</feature>
<protein>
    <recommendedName>
        <fullName evidence="4">Cohesin domain-containing protein</fullName>
    </recommendedName>
</protein>
<dbReference type="InterPro" id="IPR013783">
    <property type="entry name" value="Ig-like_fold"/>
</dbReference>
<organism evidence="5 6">
    <name type="scientific">Candidatus Ryanbacteria bacterium RIFCSPHIGHO2_01_FULL_48_27</name>
    <dbReference type="NCBI Taxonomy" id="1802115"/>
    <lineage>
        <taxon>Bacteria</taxon>
        <taxon>Candidatus Ryaniibacteriota</taxon>
    </lineage>
</organism>
<accession>A0A1G2FZH6</accession>